<feature type="transmembrane region" description="Helical" evidence="9">
    <location>
        <begin position="150"/>
        <end position="179"/>
    </location>
</feature>
<evidence type="ECO:0000259" key="10">
    <source>
        <dbReference type="PROSITE" id="PS50263"/>
    </source>
</evidence>
<evidence type="ECO:0000256" key="3">
    <source>
        <dbReference type="ARBA" id="ARBA00022475"/>
    </source>
</evidence>
<evidence type="ECO:0000256" key="8">
    <source>
        <dbReference type="ARBA" id="ARBA00023315"/>
    </source>
</evidence>
<evidence type="ECO:0000313" key="12">
    <source>
        <dbReference type="Proteomes" id="UP001620460"/>
    </source>
</evidence>
<reference evidence="11 12" key="1">
    <citation type="submission" date="2020-10" db="EMBL/GenBank/DDBJ databases">
        <title>Phylogeny of dyella-like bacteria.</title>
        <authorList>
            <person name="Fu J."/>
        </authorList>
    </citation>
    <scope>NUCLEOTIDE SEQUENCE [LARGE SCALE GENOMIC DNA]</scope>
    <source>
        <strain evidence="11 12">Gsoil3046</strain>
    </source>
</reference>
<keyword evidence="4" id="KW-0808">Transferase</keyword>
<feature type="domain" description="CN hydrolase" evidence="10">
    <location>
        <begin position="219"/>
        <end position="438"/>
    </location>
</feature>
<dbReference type="Pfam" id="PF20154">
    <property type="entry name" value="LNT_N"/>
    <property type="match status" value="1"/>
</dbReference>
<feature type="transmembrane region" description="Helical" evidence="9">
    <location>
        <begin position="55"/>
        <end position="74"/>
    </location>
</feature>
<keyword evidence="5 9" id="KW-0812">Transmembrane</keyword>
<sequence>MASRLDRKGLALGLAAVALSALGWWFGSGLAPQWWLTWLAPLPVLLLAPRVRRRWAALAAFAAYALGGLNQWSYLHGYIGLPMSTIVPAVAGPGLMLALCVLLFRRLLTRGRHIAAALAAPALWVTIEYINTQLSPHGTFGSIAYTQMDALAILQLAALTGLWGISFLLLLVPAAVAVLAAPQVSRRGRMAVAAVGVLLLVATLGFGSWRLQAPTTARVRVGLVSLEKPIRPALHDADGQALQARYMAAIDRLGAAGAQVVVIPETAFATAEATVPAFADAAQRHGLILDAGIDFTGDPRAERNMAMAFAPGAAMPLTYSKQHLIPGFEKQYTPGEDYRLLHGTPRIGLAICKDMDFHDIGRAYAMRDAQLLLVPAWDFSIDGWLHSRMAIMRGVESGFAIARAARSGRLTLSDDRGRVMAEASSEQHDADLVGELPLRETHTLYGRWGDWFVWADLAALAAMLVLAVMPRRTESRSGG</sequence>
<dbReference type="PANTHER" id="PTHR38686:SF1">
    <property type="entry name" value="APOLIPOPROTEIN N-ACYLTRANSFERASE"/>
    <property type="match status" value="1"/>
</dbReference>
<comment type="caution">
    <text evidence="11">The sequence shown here is derived from an EMBL/GenBank/DDBJ whole genome shotgun (WGS) entry which is preliminary data.</text>
</comment>
<dbReference type="Gene3D" id="3.60.110.10">
    <property type="entry name" value="Carbon-nitrogen hydrolase"/>
    <property type="match status" value="1"/>
</dbReference>
<evidence type="ECO:0000256" key="6">
    <source>
        <dbReference type="ARBA" id="ARBA00022989"/>
    </source>
</evidence>
<evidence type="ECO:0000256" key="2">
    <source>
        <dbReference type="ARBA" id="ARBA00010065"/>
    </source>
</evidence>
<keyword evidence="3" id="KW-1003">Cell membrane</keyword>
<dbReference type="InterPro" id="IPR004563">
    <property type="entry name" value="Apolipo_AcylTrfase"/>
</dbReference>
<feature type="transmembrane region" description="Helical" evidence="9">
    <location>
        <begin position="111"/>
        <end position="130"/>
    </location>
</feature>
<evidence type="ECO:0000256" key="4">
    <source>
        <dbReference type="ARBA" id="ARBA00022679"/>
    </source>
</evidence>
<keyword evidence="7 9" id="KW-0472">Membrane</keyword>
<dbReference type="InterPro" id="IPR045378">
    <property type="entry name" value="LNT_N"/>
</dbReference>
<gene>
    <name evidence="11" type="ORF">ISP17_14850</name>
</gene>
<protein>
    <recommendedName>
        <fullName evidence="10">CN hydrolase domain-containing protein</fullName>
    </recommendedName>
</protein>
<proteinExistence type="inferred from homology"/>
<keyword evidence="6 9" id="KW-1133">Transmembrane helix</keyword>
<evidence type="ECO:0000256" key="1">
    <source>
        <dbReference type="ARBA" id="ARBA00004651"/>
    </source>
</evidence>
<dbReference type="PANTHER" id="PTHR38686">
    <property type="entry name" value="APOLIPOPROTEIN N-ACYLTRANSFERASE"/>
    <property type="match status" value="1"/>
</dbReference>
<dbReference type="SUPFAM" id="SSF56317">
    <property type="entry name" value="Carbon-nitrogen hydrolase"/>
    <property type="match status" value="1"/>
</dbReference>
<keyword evidence="8" id="KW-0012">Acyltransferase</keyword>
<dbReference type="Proteomes" id="UP001620460">
    <property type="component" value="Unassembled WGS sequence"/>
</dbReference>
<evidence type="ECO:0000313" key="11">
    <source>
        <dbReference type="EMBL" id="MFK2905240.1"/>
    </source>
</evidence>
<feature type="transmembrane region" description="Helical" evidence="9">
    <location>
        <begin position="191"/>
        <end position="211"/>
    </location>
</feature>
<dbReference type="InterPro" id="IPR036526">
    <property type="entry name" value="C-N_Hydrolase_sf"/>
</dbReference>
<dbReference type="PROSITE" id="PS50263">
    <property type="entry name" value="CN_HYDROLASE"/>
    <property type="match status" value="1"/>
</dbReference>
<dbReference type="EMBL" id="JADIKM010000004">
    <property type="protein sequence ID" value="MFK2905240.1"/>
    <property type="molecule type" value="Genomic_DNA"/>
</dbReference>
<comment type="similarity">
    <text evidence="2">Belongs to the CN hydrolase family. Apolipoprotein N-acyltransferase subfamily.</text>
</comment>
<accession>A0ABW8JZV3</accession>
<comment type="subcellular location">
    <subcellularLocation>
        <location evidence="1">Cell membrane</location>
        <topology evidence="1">Multi-pass membrane protein</topology>
    </subcellularLocation>
</comment>
<feature type="transmembrane region" description="Helical" evidence="9">
    <location>
        <begin position="33"/>
        <end position="48"/>
    </location>
</feature>
<feature type="transmembrane region" description="Helical" evidence="9">
    <location>
        <begin position="86"/>
        <end position="104"/>
    </location>
</feature>
<dbReference type="Pfam" id="PF00795">
    <property type="entry name" value="CN_hydrolase"/>
    <property type="match status" value="1"/>
</dbReference>
<name>A0ABW8JZV3_9GAMM</name>
<evidence type="ECO:0000256" key="9">
    <source>
        <dbReference type="SAM" id="Phobius"/>
    </source>
</evidence>
<evidence type="ECO:0000256" key="7">
    <source>
        <dbReference type="ARBA" id="ARBA00023136"/>
    </source>
</evidence>
<keyword evidence="12" id="KW-1185">Reference proteome</keyword>
<feature type="transmembrane region" description="Helical" evidence="9">
    <location>
        <begin position="451"/>
        <end position="469"/>
    </location>
</feature>
<dbReference type="RefSeq" id="WP_404634558.1">
    <property type="nucleotide sequence ID" value="NZ_JADIKM010000004.1"/>
</dbReference>
<organism evidence="11 12">
    <name type="scientific">Dyella ginsengisoli</name>
    <dbReference type="NCBI Taxonomy" id="363848"/>
    <lineage>
        <taxon>Bacteria</taxon>
        <taxon>Pseudomonadati</taxon>
        <taxon>Pseudomonadota</taxon>
        <taxon>Gammaproteobacteria</taxon>
        <taxon>Lysobacterales</taxon>
        <taxon>Rhodanobacteraceae</taxon>
        <taxon>Dyella</taxon>
    </lineage>
</organism>
<dbReference type="InterPro" id="IPR003010">
    <property type="entry name" value="C-N_Hydrolase"/>
</dbReference>
<evidence type="ECO:0000256" key="5">
    <source>
        <dbReference type="ARBA" id="ARBA00022692"/>
    </source>
</evidence>